<dbReference type="GO" id="GO:0030570">
    <property type="term" value="F:pectate lyase activity"/>
    <property type="evidence" value="ECO:0007669"/>
    <property type="project" value="InterPro"/>
</dbReference>
<evidence type="ECO:0000256" key="1">
    <source>
        <dbReference type="ARBA" id="ARBA00023239"/>
    </source>
</evidence>
<dbReference type="Pfam" id="PF00544">
    <property type="entry name" value="Pectate_lyase_4"/>
    <property type="match status" value="1"/>
</dbReference>
<feature type="compositionally biased region" description="Basic and acidic residues" evidence="3">
    <location>
        <begin position="30"/>
        <end position="42"/>
    </location>
</feature>
<proteinExistence type="inferred from homology"/>
<sequence length="434" mass="45424">MRSKPLPLAGANDASVADLDGDGLGTTRTGHGDAQHLGDFDPARPGLEYVKVSESSGRPSSLYIDPRDGRVLWSTSRRTRAFPRGRHVHPTPAADLRAVTKEEPRMKTRTLLLGTFAVTAGVAVTVASGASGAAVPPADSLQPGAAVAAESSPVGYASMNGGTTGGAGGATVTATSASQLNTYATASAPYIIRITGSIAVSGMQKVASNKTVIGVGTSGRITGGGLNVSQARNVIIRNLTFTGASDDAINVQYSTNVWIDHNDLSKGYDGLTDVKRASDFITVSWNHYHDHDKTALLGHSDDNAGEDLGHLRVTYVHNWFDGTNQRHPRVRFANPVHVLNNYYSGIGSYGVASTENAGVYVERNYFENVARPTSLQEGSSDQGNIKVLNNYLVNSGTPVTRNSGSVAAIPYSYTPEANSTVKATVTAGAGVGHV</sequence>
<dbReference type="InterPro" id="IPR045032">
    <property type="entry name" value="PEL"/>
</dbReference>
<evidence type="ECO:0000259" key="4">
    <source>
        <dbReference type="SMART" id="SM00656"/>
    </source>
</evidence>
<feature type="domain" description="Pectate lyase" evidence="4">
    <location>
        <begin position="167"/>
        <end position="372"/>
    </location>
</feature>
<keyword evidence="2" id="KW-0624">Polysaccharide degradation</keyword>
<keyword evidence="1 2" id="KW-0456">Lyase</keyword>
<dbReference type="SUPFAM" id="SSF51126">
    <property type="entry name" value="Pectin lyase-like"/>
    <property type="match status" value="1"/>
</dbReference>
<keyword evidence="2" id="KW-0964">Secreted</keyword>
<dbReference type="Proteomes" id="UP000198420">
    <property type="component" value="Unassembled WGS sequence"/>
</dbReference>
<dbReference type="SMART" id="SM00656">
    <property type="entry name" value="Amb_all"/>
    <property type="match status" value="1"/>
</dbReference>
<comment type="subcellular location">
    <subcellularLocation>
        <location evidence="2">Secreted</location>
    </subcellularLocation>
</comment>
<dbReference type="InterPro" id="IPR011050">
    <property type="entry name" value="Pectin_lyase_fold/virulence"/>
</dbReference>
<dbReference type="PANTHER" id="PTHR31683:SF18">
    <property type="entry name" value="PECTATE LYASE 21-RELATED"/>
    <property type="match status" value="1"/>
</dbReference>
<comment type="similarity">
    <text evidence="2">Belongs to the polysaccharide lyase 1 family.</text>
</comment>
<dbReference type="SMART" id="SM00710">
    <property type="entry name" value="PbH1"/>
    <property type="match status" value="4"/>
</dbReference>
<protein>
    <submittedName>
        <fullName evidence="5">Pectate lyase</fullName>
    </submittedName>
</protein>
<name>A0A238VQS6_9ACTN</name>
<dbReference type="Gene3D" id="2.160.20.10">
    <property type="entry name" value="Single-stranded right-handed beta-helix, Pectin lyase-like"/>
    <property type="match status" value="1"/>
</dbReference>
<evidence type="ECO:0000313" key="6">
    <source>
        <dbReference type="Proteomes" id="UP000198420"/>
    </source>
</evidence>
<accession>A0A238VQS6</accession>
<dbReference type="AlphaFoldDB" id="A0A238VQS6"/>
<feature type="region of interest" description="Disordered" evidence="3">
    <location>
        <begin position="1"/>
        <end position="43"/>
    </location>
</feature>
<keyword evidence="2" id="KW-0119">Carbohydrate metabolism</keyword>
<dbReference type="PANTHER" id="PTHR31683">
    <property type="entry name" value="PECTATE LYASE 18-RELATED"/>
    <property type="match status" value="1"/>
</dbReference>
<keyword evidence="6" id="KW-1185">Reference proteome</keyword>
<dbReference type="GO" id="GO:0005576">
    <property type="term" value="C:extracellular region"/>
    <property type="evidence" value="ECO:0007669"/>
    <property type="project" value="UniProtKB-SubCell"/>
</dbReference>
<dbReference type="InterPro" id="IPR006626">
    <property type="entry name" value="PbH1"/>
</dbReference>
<dbReference type="GO" id="GO:0000272">
    <property type="term" value="P:polysaccharide catabolic process"/>
    <property type="evidence" value="ECO:0007669"/>
    <property type="project" value="UniProtKB-KW"/>
</dbReference>
<evidence type="ECO:0000256" key="3">
    <source>
        <dbReference type="SAM" id="MobiDB-lite"/>
    </source>
</evidence>
<organism evidence="5 6">
    <name type="scientific">Actinomadura mexicana</name>
    <dbReference type="NCBI Taxonomy" id="134959"/>
    <lineage>
        <taxon>Bacteria</taxon>
        <taxon>Bacillati</taxon>
        <taxon>Actinomycetota</taxon>
        <taxon>Actinomycetes</taxon>
        <taxon>Streptosporangiales</taxon>
        <taxon>Thermomonosporaceae</taxon>
        <taxon>Actinomadura</taxon>
    </lineage>
</organism>
<evidence type="ECO:0000256" key="2">
    <source>
        <dbReference type="RuleBase" id="RU361173"/>
    </source>
</evidence>
<dbReference type="Pfam" id="PF21348">
    <property type="entry name" value="RGL11_C"/>
    <property type="match status" value="1"/>
</dbReference>
<evidence type="ECO:0000313" key="5">
    <source>
        <dbReference type="EMBL" id="SNR36504.1"/>
    </source>
</evidence>
<dbReference type="EMBL" id="FZNP01000002">
    <property type="protein sequence ID" value="SNR36504.1"/>
    <property type="molecule type" value="Genomic_DNA"/>
</dbReference>
<dbReference type="InterPro" id="IPR002022">
    <property type="entry name" value="Pec_lyase"/>
</dbReference>
<reference evidence="6" key="1">
    <citation type="submission" date="2017-06" db="EMBL/GenBank/DDBJ databases">
        <authorList>
            <person name="Varghese N."/>
            <person name="Submissions S."/>
        </authorList>
    </citation>
    <scope>NUCLEOTIDE SEQUENCE [LARGE SCALE GENOMIC DNA]</scope>
    <source>
        <strain evidence="6">DSM 44485</strain>
    </source>
</reference>
<gene>
    <name evidence="5" type="ORF">SAMN06265355_102217</name>
</gene>
<dbReference type="InterPro" id="IPR012334">
    <property type="entry name" value="Pectin_lyas_fold"/>
</dbReference>
<dbReference type="InterPro" id="IPR049366">
    <property type="entry name" value="RGL11_C"/>
</dbReference>